<dbReference type="Proteomes" id="UP000327085">
    <property type="component" value="Unassembled WGS sequence"/>
</dbReference>
<evidence type="ECO:0000313" key="2">
    <source>
        <dbReference type="EMBL" id="VVA39431.1"/>
    </source>
</evidence>
<dbReference type="InterPro" id="IPR000477">
    <property type="entry name" value="RT_dom"/>
</dbReference>
<dbReference type="PROSITE" id="PS50878">
    <property type="entry name" value="RT_POL"/>
    <property type="match status" value="1"/>
</dbReference>
<feature type="non-terminal residue" evidence="2">
    <location>
        <position position="61"/>
    </location>
</feature>
<dbReference type="InterPro" id="IPR043128">
    <property type="entry name" value="Rev_trsase/Diguanyl_cyclase"/>
</dbReference>
<dbReference type="InterPro" id="IPR043502">
    <property type="entry name" value="DNA/RNA_pol_sf"/>
</dbReference>
<proteinExistence type="predicted"/>
<dbReference type="InParanoid" id="A0A5E4GIM1"/>
<dbReference type="EMBL" id="CABIKO010000788">
    <property type="protein sequence ID" value="VVA39431.1"/>
    <property type="molecule type" value="Genomic_DNA"/>
</dbReference>
<evidence type="ECO:0000259" key="1">
    <source>
        <dbReference type="PROSITE" id="PS50878"/>
    </source>
</evidence>
<dbReference type="InterPro" id="IPR053134">
    <property type="entry name" value="RNA-dir_DNA_polymerase"/>
</dbReference>
<accession>A0A5E4GIM1</accession>
<dbReference type="Pfam" id="PF00078">
    <property type="entry name" value="RVT_1"/>
    <property type="match status" value="1"/>
</dbReference>
<protein>
    <submittedName>
        <fullName evidence="2">PREDICTED: reverse mRNAase</fullName>
    </submittedName>
</protein>
<name>A0A5E4GIM1_PRUDU</name>
<dbReference type="SUPFAM" id="SSF56672">
    <property type="entry name" value="DNA/RNA polymerases"/>
    <property type="match status" value="1"/>
</dbReference>
<evidence type="ECO:0000313" key="3">
    <source>
        <dbReference type="Proteomes" id="UP000327085"/>
    </source>
</evidence>
<dbReference type="PANTHER" id="PTHR24559">
    <property type="entry name" value="TRANSPOSON TY3-I GAG-POL POLYPROTEIN"/>
    <property type="match status" value="1"/>
</dbReference>
<gene>
    <name evidence="2" type="ORF">ALMOND_2B016961</name>
</gene>
<dbReference type="AlphaFoldDB" id="A0A5E4GIM1"/>
<dbReference type="Gene3D" id="3.30.70.270">
    <property type="match status" value="1"/>
</dbReference>
<organism evidence="2 3">
    <name type="scientific">Prunus dulcis</name>
    <name type="common">Almond</name>
    <name type="synonym">Amygdalus dulcis</name>
    <dbReference type="NCBI Taxonomy" id="3755"/>
    <lineage>
        <taxon>Eukaryota</taxon>
        <taxon>Viridiplantae</taxon>
        <taxon>Streptophyta</taxon>
        <taxon>Embryophyta</taxon>
        <taxon>Tracheophyta</taxon>
        <taxon>Spermatophyta</taxon>
        <taxon>Magnoliopsida</taxon>
        <taxon>eudicotyledons</taxon>
        <taxon>Gunneridae</taxon>
        <taxon>Pentapetalae</taxon>
        <taxon>rosids</taxon>
        <taxon>fabids</taxon>
        <taxon>Rosales</taxon>
        <taxon>Rosaceae</taxon>
        <taxon>Amygdaloideae</taxon>
        <taxon>Amygdaleae</taxon>
        <taxon>Prunus</taxon>
    </lineage>
</organism>
<sequence>MPFGLTNVPTTFMDLMDRVFRCYLDRFMMVFIDDILVYSKSQKVHMKHLEIALKTLRRRQL</sequence>
<feature type="domain" description="Reverse transcriptase" evidence="1">
    <location>
        <begin position="1"/>
        <end position="61"/>
    </location>
</feature>
<dbReference type="PANTHER" id="PTHR24559:SF444">
    <property type="entry name" value="REVERSE TRANSCRIPTASE DOMAIN-CONTAINING PROTEIN"/>
    <property type="match status" value="1"/>
</dbReference>
<reference evidence="3" key="1">
    <citation type="journal article" date="2020" name="Plant J.">
        <title>Transposons played a major role in the diversification between the closely related almond and peach genomes: results from the almond genome sequence.</title>
        <authorList>
            <person name="Alioto T."/>
            <person name="Alexiou K.G."/>
            <person name="Bardil A."/>
            <person name="Barteri F."/>
            <person name="Castanera R."/>
            <person name="Cruz F."/>
            <person name="Dhingra A."/>
            <person name="Duval H."/>
            <person name="Fernandez I Marti A."/>
            <person name="Frias L."/>
            <person name="Galan B."/>
            <person name="Garcia J.L."/>
            <person name="Howad W."/>
            <person name="Gomez-Garrido J."/>
            <person name="Gut M."/>
            <person name="Julca I."/>
            <person name="Morata J."/>
            <person name="Puigdomenech P."/>
            <person name="Ribeca P."/>
            <person name="Rubio Cabetas M.J."/>
            <person name="Vlasova A."/>
            <person name="Wirthensohn M."/>
            <person name="Garcia-Mas J."/>
            <person name="Gabaldon T."/>
            <person name="Casacuberta J.M."/>
            <person name="Arus P."/>
        </authorList>
    </citation>
    <scope>NUCLEOTIDE SEQUENCE [LARGE SCALE GENOMIC DNA]</scope>
    <source>
        <strain evidence="3">cv. Texas</strain>
    </source>
</reference>